<keyword evidence="8" id="KW-1185">Reference proteome</keyword>
<dbReference type="AlphaFoldDB" id="A0A2P8IJI2"/>
<dbReference type="Proteomes" id="UP000241118">
    <property type="component" value="Unassembled WGS sequence"/>
</dbReference>
<dbReference type="InterPro" id="IPR017871">
    <property type="entry name" value="ABC_transporter-like_CS"/>
</dbReference>
<protein>
    <submittedName>
        <fullName evidence="7">ABC-2 type transport system ATP-binding protein</fullName>
    </submittedName>
</protein>
<evidence type="ECO:0000313" key="8">
    <source>
        <dbReference type="Proteomes" id="UP000241118"/>
    </source>
</evidence>
<evidence type="ECO:0000259" key="6">
    <source>
        <dbReference type="PROSITE" id="PS50893"/>
    </source>
</evidence>
<comment type="similarity">
    <text evidence="1">Belongs to the ABC transporter superfamily.</text>
</comment>
<feature type="region of interest" description="Disordered" evidence="5">
    <location>
        <begin position="320"/>
        <end position="416"/>
    </location>
</feature>
<dbReference type="OrthoDB" id="9804819at2"/>
<dbReference type="PROSITE" id="PS00211">
    <property type="entry name" value="ABC_TRANSPORTER_1"/>
    <property type="match status" value="1"/>
</dbReference>
<dbReference type="Pfam" id="PF00005">
    <property type="entry name" value="ABC_tran"/>
    <property type="match status" value="1"/>
</dbReference>
<keyword evidence="3" id="KW-0547">Nucleotide-binding</keyword>
<dbReference type="InterPro" id="IPR027417">
    <property type="entry name" value="P-loop_NTPase"/>
</dbReference>
<evidence type="ECO:0000313" key="7">
    <source>
        <dbReference type="EMBL" id="PSL58601.1"/>
    </source>
</evidence>
<dbReference type="Gene3D" id="3.40.50.300">
    <property type="entry name" value="P-loop containing nucleotide triphosphate hydrolases"/>
    <property type="match status" value="1"/>
</dbReference>
<proteinExistence type="inferred from homology"/>
<evidence type="ECO:0000256" key="1">
    <source>
        <dbReference type="ARBA" id="ARBA00005417"/>
    </source>
</evidence>
<dbReference type="PROSITE" id="PS50893">
    <property type="entry name" value="ABC_TRANSPORTER_2"/>
    <property type="match status" value="1"/>
</dbReference>
<keyword evidence="4 7" id="KW-0067">ATP-binding</keyword>
<gene>
    <name evidence="7" type="ORF">B0I31_101822</name>
</gene>
<keyword evidence="2" id="KW-0813">Transport</keyword>
<dbReference type="SMART" id="SM00382">
    <property type="entry name" value="AAA"/>
    <property type="match status" value="1"/>
</dbReference>
<feature type="domain" description="ABC transporter" evidence="6">
    <location>
        <begin position="8"/>
        <end position="233"/>
    </location>
</feature>
<sequence length="416" mass="44442">MHDGTGRIVVQNLTKQFGPVAAVQNLSFTVEPGSVTGFLGPNGAGKTTTLRMLLGLVTPTAGIGLINGRPFSQLGNPARVVGAVLEAQGFHPKRTARNHLRVYAAAIGVPDSRADQVLQLVGLGAAGDRKAGGFSLGMKQRLALATALLGDPQILVLDEPANGLDPEGIAWLRTFLQSYARSGRTVLISSHLLAEVEQTVDQVVIISRGQTMYYGSLDQLRDQQQARVLVQPSDVGALVAALREDGITGIEQVPDGRIAVSGVEAKEVADTALKAGVSIYGLQEEKVDLERLFFQLTNGQYAAPGQSQYAAPVAYQQPQPGYQQFQAPPPGYQQQPQQYQTPPSGYQQPPPGYEQYQQPPQGYQQQPHGYPLAPQPPQDNPYGQPQQDNPHGSPQQPQQDNPYGRQHGQGGLGGGA</sequence>
<dbReference type="InterPro" id="IPR003593">
    <property type="entry name" value="AAA+_ATPase"/>
</dbReference>
<feature type="compositionally biased region" description="Gly residues" evidence="5">
    <location>
        <begin position="407"/>
        <end position="416"/>
    </location>
</feature>
<dbReference type="PANTHER" id="PTHR43335:SF4">
    <property type="entry name" value="ABC TRANSPORTER, ATP-BINDING PROTEIN"/>
    <property type="match status" value="1"/>
</dbReference>
<feature type="compositionally biased region" description="Polar residues" evidence="5">
    <location>
        <begin position="381"/>
        <end position="401"/>
    </location>
</feature>
<dbReference type="InterPro" id="IPR003439">
    <property type="entry name" value="ABC_transporter-like_ATP-bd"/>
</dbReference>
<dbReference type="SUPFAM" id="SSF52540">
    <property type="entry name" value="P-loop containing nucleoside triphosphate hydrolases"/>
    <property type="match status" value="1"/>
</dbReference>
<dbReference type="GO" id="GO:0016887">
    <property type="term" value="F:ATP hydrolysis activity"/>
    <property type="evidence" value="ECO:0007669"/>
    <property type="project" value="InterPro"/>
</dbReference>
<evidence type="ECO:0000256" key="2">
    <source>
        <dbReference type="ARBA" id="ARBA00022448"/>
    </source>
</evidence>
<organism evidence="7 8">
    <name type="scientific">Saccharothrix carnea</name>
    <dbReference type="NCBI Taxonomy" id="1280637"/>
    <lineage>
        <taxon>Bacteria</taxon>
        <taxon>Bacillati</taxon>
        <taxon>Actinomycetota</taxon>
        <taxon>Actinomycetes</taxon>
        <taxon>Pseudonocardiales</taxon>
        <taxon>Pseudonocardiaceae</taxon>
        <taxon>Saccharothrix</taxon>
    </lineage>
</organism>
<dbReference type="EMBL" id="PYAX01000001">
    <property type="protein sequence ID" value="PSL58601.1"/>
    <property type="molecule type" value="Genomic_DNA"/>
</dbReference>
<dbReference type="GO" id="GO:0005524">
    <property type="term" value="F:ATP binding"/>
    <property type="evidence" value="ECO:0007669"/>
    <property type="project" value="UniProtKB-KW"/>
</dbReference>
<dbReference type="RefSeq" id="WP_106613868.1">
    <property type="nucleotide sequence ID" value="NZ_PYAX01000001.1"/>
</dbReference>
<dbReference type="PANTHER" id="PTHR43335">
    <property type="entry name" value="ABC TRANSPORTER, ATP-BINDING PROTEIN"/>
    <property type="match status" value="1"/>
</dbReference>
<dbReference type="CDD" id="cd03268">
    <property type="entry name" value="ABC_BcrA_bacitracin_resist"/>
    <property type="match status" value="1"/>
</dbReference>
<name>A0A2P8IJI2_SACCR</name>
<evidence type="ECO:0000256" key="4">
    <source>
        <dbReference type="ARBA" id="ARBA00022840"/>
    </source>
</evidence>
<evidence type="ECO:0000256" key="3">
    <source>
        <dbReference type="ARBA" id="ARBA00022741"/>
    </source>
</evidence>
<comment type="caution">
    <text evidence="7">The sequence shown here is derived from an EMBL/GenBank/DDBJ whole genome shotgun (WGS) entry which is preliminary data.</text>
</comment>
<evidence type="ECO:0000256" key="5">
    <source>
        <dbReference type="SAM" id="MobiDB-lite"/>
    </source>
</evidence>
<reference evidence="7 8" key="1">
    <citation type="submission" date="2018-03" db="EMBL/GenBank/DDBJ databases">
        <title>Genomic Encyclopedia of Type Strains, Phase III (KMG-III): the genomes of soil and plant-associated and newly described type strains.</title>
        <authorList>
            <person name="Whitman W."/>
        </authorList>
    </citation>
    <scope>NUCLEOTIDE SEQUENCE [LARGE SCALE GENOMIC DNA]</scope>
    <source>
        <strain evidence="7 8">CGMCC 4.7097</strain>
    </source>
</reference>
<accession>A0A2P8IJI2</accession>
<feature type="compositionally biased region" description="Low complexity" evidence="5">
    <location>
        <begin position="320"/>
        <end position="371"/>
    </location>
</feature>